<gene>
    <name evidence="1" type="ORF">E6H00_10810</name>
</gene>
<accession>A0A537K0K6</accession>
<proteinExistence type="predicted"/>
<evidence type="ECO:0000313" key="2">
    <source>
        <dbReference type="Proteomes" id="UP000318509"/>
    </source>
</evidence>
<protein>
    <submittedName>
        <fullName evidence="1">GYD domain-containing protein</fullName>
    </submittedName>
</protein>
<evidence type="ECO:0000313" key="1">
    <source>
        <dbReference type="EMBL" id="TMI89052.1"/>
    </source>
</evidence>
<dbReference type="Pfam" id="PF08734">
    <property type="entry name" value="GYD"/>
    <property type="match status" value="1"/>
</dbReference>
<dbReference type="InterPro" id="IPR014845">
    <property type="entry name" value="GYD/TTHA1554"/>
</dbReference>
<name>A0A537K0K6_9BACT</name>
<reference evidence="1 2" key="1">
    <citation type="journal article" date="2019" name="Nat. Microbiol.">
        <title>Mediterranean grassland soil C-N compound turnover is dependent on rainfall and depth, and is mediated by genomically divergent microorganisms.</title>
        <authorList>
            <person name="Diamond S."/>
            <person name="Andeer P.F."/>
            <person name="Li Z."/>
            <person name="Crits-Christoph A."/>
            <person name="Burstein D."/>
            <person name="Anantharaman K."/>
            <person name="Lane K.R."/>
            <person name="Thomas B.C."/>
            <person name="Pan C."/>
            <person name="Northen T.R."/>
            <person name="Banfield J.F."/>
        </authorList>
    </citation>
    <scope>NUCLEOTIDE SEQUENCE [LARGE SCALE GENOMIC DNA]</scope>
    <source>
        <strain evidence="1">NP_3</strain>
    </source>
</reference>
<sequence length="106" mass="11152">MPKYLIQASYTAEGAKGILKSGGSARRAAAQQAIESVDGKMEAFYFAFGEDDAFVIIDAPDNASLAAASLAINASGAVRTKTTVLLTPEEIDKAAKKTVRYRPPGQ</sequence>
<organism evidence="1 2">
    <name type="scientific">Candidatus Segetimicrobium genomatis</name>
    <dbReference type="NCBI Taxonomy" id="2569760"/>
    <lineage>
        <taxon>Bacteria</taxon>
        <taxon>Bacillati</taxon>
        <taxon>Candidatus Sysuimicrobiota</taxon>
        <taxon>Candidatus Sysuimicrobiia</taxon>
        <taxon>Candidatus Sysuimicrobiales</taxon>
        <taxon>Candidatus Segetimicrobiaceae</taxon>
        <taxon>Candidatus Segetimicrobium</taxon>
    </lineage>
</organism>
<dbReference type="EMBL" id="VBAK01000130">
    <property type="protein sequence ID" value="TMI89052.1"/>
    <property type="molecule type" value="Genomic_DNA"/>
</dbReference>
<dbReference type="AlphaFoldDB" id="A0A537K0K6"/>
<dbReference type="Proteomes" id="UP000318509">
    <property type="component" value="Unassembled WGS sequence"/>
</dbReference>
<comment type="caution">
    <text evidence="1">The sequence shown here is derived from an EMBL/GenBank/DDBJ whole genome shotgun (WGS) entry which is preliminary data.</text>
</comment>